<feature type="region of interest" description="Disordered" evidence="1">
    <location>
        <begin position="139"/>
        <end position="159"/>
    </location>
</feature>
<dbReference type="InterPro" id="IPR032693">
    <property type="entry name" value="YtkA-like_dom"/>
</dbReference>
<dbReference type="Pfam" id="PF13115">
    <property type="entry name" value="YtkA"/>
    <property type="match status" value="1"/>
</dbReference>
<comment type="caution">
    <text evidence="4">The sequence shown here is derived from an EMBL/GenBank/DDBJ whole genome shotgun (WGS) entry which is preliminary data.</text>
</comment>
<evidence type="ECO:0000256" key="1">
    <source>
        <dbReference type="SAM" id="MobiDB-lite"/>
    </source>
</evidence>
<sequence>MNVRQARFYYVFVILLVVVAGCTANTDPAELSQDRMEVIDVAFAISDELKPNTLHELAIHVTQGDENVTDATDIQFEIWQGHDREQGELIEASHVEDGIYLVEYEFPEDGIYFVQAHVTARGLHVMPTERLIVGDVSEEELESLEEDSGQSETGGGAHH</sequence>
<evidence type="ECO:0000313" key="4">
    <source>
        <dbReference type="EMBL" id="KOO39966.1"/>
    </source>
</evidence>
<feature type="domain" description="YtkA-like" evidence="3">
    <location>
        <begin position="39"/>
        <end position="117"/>
    </location>
</feature>
<keyword evidence="2" id="KW-0732">Signal</keyword>
<dbReference type="PROSITE" id="PS51257">
    <property type="entry name" value="PROKAR_LIPOPROTEIN"/>
    <property type="match status" value="1"/>
</dbReference>
<dbReference type="AlphaFoldDB" id="A0A0M0KM99"/>
<protein>
    <recommendedName>
        <fullName evidence="3">YtkA-like domain-containing protein</fullName>
    </recommendedName>
</protein>
<feature type="chain" id="PRO_5044367268" description="YtkA-like domain-containing protein" evidence="2">
    <location>
        <begin position="25"/>
        <end position="159"/>
    </location>
</feature>
<name>A0A0M0KM99_ALKHA</name>
<evidence type="ECO:0000259" key="3">
    <source>
        <dbReference type="Pfam" id="PF13115"/>
    </source>
</evidence>
<dbReference type="SUPFAM" id="SSF49842">
    <property type="entry name" value="TNF-like"/>
    <property type="match status" value="1"/>
</dbReference>
<reference evidence="4" key="1">
    <citation type="submission" date="2015-08" db="EMBL/GenBank/DDBJ databases">
        <title>Complete DNA Sequence of Pseudomonas syringae pv. actinidiae, the Causal Agent of Kiwifruit Canker Disease.</title>
        <authorList>
            <person name="Rikkerink E.H.A."/>
            <person name="Fineran P.C."/>
        </authorList>
    </citation>
    <scope>NUCLEOTIDE SEQUENCE</scope>
    <source>
        <strain evidence="4">DSM 13666</strain>
    </source>
</reference>
<feature type="compositionally biased region" description="Acidic residues" evidence="1">
    <location>
        <begin position="139"/>
        <end position="149"/>
    </location>
</feature>
<proteinExistence type="predicted"/>
<gene>
    <name evidence="4" type="ORF">AMD02_14735</name>
</gene>
<accession>A0A0M0KM99</accession>
<dbReference type="PATRIC" id="fig|136160.3.peg.3419"/>
<dbReference type="InterPro" id="IPR008983">
    <property type="entry name" value="Tumour_necrosis_fac-like_dom"/>
</dbReference>
<feature type="signal peptide" evidence="2">
    <location>
        <begin position="1"/>
        <end position="24"/>
    </location>
</feature>
<evidence type="ECO:0000256" key="2">
    <source>
        <dbReference type="SAM" id="SignalP"/>
    </source>
</evidence>
<organism evidence="4">
    <name type="scientific">Halalkalibacterium halodurans</name>
    <name type="common">Bacillus halodurans</name>
    <dbReference type="NCBI Taxonomy" id="86665"/>
    <lineage>
        <taxon>Bacteria</taxon>
        <taxon>Bacillati</taxon>
        <taxon>Bacillota</taxon>
        <taxon>Bacilli</taxon>
        <taxon>Bacillales</taxon>
        <taxon>Bacillaceae</taxon>
        <taxon>Halalkalibacterium (ex Joshi et al. 2022)</taxon>
    </lineage>
</organism>
<dbReference type="EMBL" id="LILD01000001">
    <property type="protein sequence ID" value="KOO39966.1"/>
    <property type="molecule type" value="Genomic_DNA"/>
</dbReference>